<protein>
    <submittedName>
        <fullName evidence="2">STAS domain-containing protein</fullName>
    </submittedName>
</protein>
<dbReference type="InterPro" id="IPR052746">
    <property type="entry name" value="MlaB_ABC_Transporter"/>
</dbReference>
<dbReference type="SUPFAM" id="SSF52091">
    <property type="entry name" value="SpoIIaa-like"/>
    <property type="match status" value="1"/>
</dbReference>
<dbReference type="CDD" id="cd07043">
    <property type="entry name" value="STAS_anti-anti-sigma_factors"/>
    <property type="match status" value="1"/>
</dbReference>
<name>A0ABS8XK43_9BURK</name>
<evidence type="ECO:0000313" key="3">
    <source>
        <dbReference type="Proteomes" id="UP001201463"/>
    </source>
</evidence>
<dbReference type="PANTHER" id="PTHR35849">
    <property type="entry name" value="BLR2341 PROTEIN"/>
    <property type="match status" value="1"/>
</dbReference>
<dbReference type="Pfam" id="PF13466">
    <property type="entry name" value="STAS_2"/>
    <property type="match status" value="1"/>
</dbReference>
<dbReference type="EMBL" id="JAJTWT010000007">
    <property type="protein sequence ID" value="MCE4538934.1"/>
    <property type="molecule type" value="Genomic_DNA"/>
</dbReference>
<organism evidence="2 3">
    <name type="scientific">Pelomonas caseinilytica</name>
    <dbReference type="NCBI Taxonomy" id="2906763"/>
    <lineage>
        <taxon>Bacteria</taxon>
        <taxon>Pseudomonadati</taxon>
        <taxon>Pseudomonadota</taxon>
        <taxon>Betaproteobacteria</taxon>
        <taxon>Burkholderiales</taxon>
        <taxon>Sphaerotilaceae</taxon>
        <taxon>Roseateles</taxon>
    </lineage>
</organism>
<dbReference type="PANTHER" id="PTHR35849:SF2">
    <property type="entry name" value="BLR2341 PROTEIN"/>
    <property type="match status" value="1"/>
</dbReference>
<dbReference type="InterPro" id="IPR002645">
    <property type="entry name" value="STAS_dom"/>
</dbReference>
<dbReference type="Proteomes" id="UP001201463">
    <property type="component" value="Unassembled WGS sequence"/>
</dbReference>
<accession>A0ABS8XK43</accession>
<evidence type="ECO:0000313" key="2">
    <source>
        <dbReference type="EMBL" id="MCE4538934.1"/>
    </source>
</evidence>
<dbReference type="InterPro" id="IPR058548">
    <property type="entry name" value="MlaB-like_STAS"/>
</dbReference>
<dbReference type="InterPro" id="IPR036513">
    <property type="entry name" value="STAS_dom_sf"/>
</dbReference>
<evidence type="ECO:0000259" key="1">
    <source>
        <dbReference type="PROSITE" id="PS50801"/>
    </source>
</evidence>
<keyword evidence="3" id="KW-1185">Reference proteome</keyword>
<dbReference type="Gene3D" id="3.30.750.24">
    <property type="entry name" value="STAS domain"/>
    <property type="match status" value="1"/>
</dbReference>
<dbReference type="RefSeq" id="WP_233393460.1">
    <property type="nucleotide sequence ID" value="NZ_JAJTWT010000007.1"/>
</dbReference>
<proteinExistence type="predicted"/>
<reference evidence="2 3" key="1">
    <citation type="submission" date="2021-12" db="EMBL/GenBank/DDBJ databases">
        <title>Genome seq of p7.</title>
        <authorList>
            <person name="Seo T."/>
        </authorList>
    </citation>
    <scope>NUCLEOTIDE SEQUENCE [LARGE SCALE GENOMIC DNA]</scope>
    <source>
        <strain evidence="2 3">P7</strain>
    </source>
</reference>
<feature type="domain" description="STAS" evidence="1">
    <location>
        <begin position="1"/>
        <end position="92"/>
    </location>
</feature>
<gene>
    <name evidence="2" type="ORF">LXT12_16910</name>
</gene>
<sequence>MDIDIDDRGGLRRLRLSGELTIYAAAQVQSAMMAAWAGAAEFEIELAGVTEIDTAGLQLLMAAKRDANAAGVPLRLTGHSAPVVELLDLFDLAGWFGDPMLLPAREERTTAC</sequence>
<dbReference type="PROSITE" id="PS50801">
    <property type="entry name" value="STAS"/>
    <property type="match status" value="1"/>
</dbReference>
<comment type="caution">
    <text evidence="2">The sequence shown here is derived from an EMBL/GenBank/DDBJ whole genome shotgun (WGS) entry which is preliminary data.</text>
</comment>